<reference evidence="11 12" key="1">
    <citation type="submission" date="2019-02" db="EMBL/GenBank/DDBJ databases">
        <title>Deep-cultivation of Planctomycetes and their phenomic and genomic characterization uncovers novel biology.</title>
        <authorList>
            <person name="Wiegand S."/>
            <person name="Jogler M."/>
            <person name="Boedeker C."/>
            <person name="Pinto D."/>
            <person name="Vollmers J."/>
            <person name="Rivas-Marin E."/>
            <person name="Kohn T."/>
            <person name="Peeters S.H."/>
            <person name="Heuer A."/>
            <person name="Rast P."/>
            <person name="Oberbeckmann S."/>
            <person name="Bunk B."/>
            <person name="Jeske O."/>
            <person name="Meyerdierks A."/>
            <person name="Storesund J.E."/>
            <person name="Kallscheuer N."/>
            <person name="Luecker S."/>
            <person name="Lage O.M."/>
            <person name="Pohl T."/>
            <person name="Merkel B.J."/>
            <person name="Hornburger P."/>
            <person name="Mueller R.-W."/>
            <person name="Bruemmer F."/>
            <person name="Labrenz M."/>
            <person name="Spormann A.M."/>
            <person name="Op den Camp H."/>
            <person name="Overmann J."/>
            <person name="Amann R."/>
            <person name="Jetten M.S.M."/>
            <person name="Mascher T."/>
            <person name="Medema M.H."/>
            <person name="Devos D.P."/>
            <person name="Kaster A.-K."/>
            <person name="Ovreas L."/>
            <person name="Rohde M."/>
            <person name="Galperin M.Y."/>
            <person name="Jogler C."/>
        </authorList>
    </citation>
    <scope>NUCLEOTIDE SEQUENCE [LARGE SCALE GENOMIC DNA]</scope>
    <source>
        <strain evidence="11 12">Mal48</strain>
    </source>
</reference>
<feature type="domain" description="Porphobilinogen deaminase C-terminal" evidence="10">
    <location>
        <begin position="231"/>
        <end position="300"/>
    </location>
</feature>
<dbReference type="PANTHER" id="PTHR11557:SF0">
    <property type="entry name" value="PORPHOBILINOGEN DEAMINASE"/>
    <property type="match status" value="1"/>
</dbReference>
<dbReference type="GO" id="GO:0004418">
    <property type="term" value="F:hydroxymethylbilane synthase activity"/>
    <property type="evidence" value="ECO:0007669"/>
    <property type="project" value="UniProtKB-UniRule"/>
</dbReference>
<comment type="cofactor">
    <cofactor evidence="8">
        <name>dipyrromethane</name>
        <dbReference type="ChEBI" id="CHEBI:60342"/>
    </cofactor>
    <text evidence="8">Binds 1 dipyrromethane group covalently.</text>
</comment>
<accession>A0A517QU03</accession>
<dbReference type="GO" id="GO:0006782">
    <property type="term" value="P:protoporphyrinogen IX biosynthetic process"/>
    <property type="evidence" value="ECO:0007669"/>
    <property type="project" value="UniProtKB-UniRule"/>
</dbReference>
<dbReference type="InterPro" id="IPR022418">
    <property type="entry name" value="Porphobilinogen_deaminase_C"/>
</dbReference>
<gene>
    <name evidence="8 11" type="primary">hemC</name>
    <name evidence="11" type="ORF">Mal48_43320</name>
</gene>
<dbReference type="Pfam" id="PF01379">
    <property type="entry name" value="Porphobil_deam"/>
    <property type="match status" value="1"/>
</dbReference>
<dbReference type="SUPFAM" id="SSF53850">
    <property type="entry name" value="Periplasmic binding protein-like II"/>
    <property type="match status" value="1"/>
</dbReference>
<dbReference type="GO" id="GO:0005737">
    <property type="term" value="C:cytoplasm"/>
    <property type="evidence" value="ECO:0007669"/>
    <property type="project" value="UniProtKB-UniRule"/>
</dbReference>
<dbReference type="OrthoDB" id="9810298at2"/>
<proteinExistence type="inferred from homology"/>
<name>A0A517QU03_9PLAN</name>
<dbReference type="Gene3D" id="3.30.160.40">
    <property type="entry name" value="Porphobilinogen deaminase, C-terminal domain"/>
    <property type="match status" value="1"/>
</dbReference>
<sequence>MATEQRIIRIATRESQLAMWQANYIADRLRETTSLFDVALVPVSTIGDRDRTEPLREMGGQGVFTREVQRVVLENHADIAVHSLKDLPTGPIPGLSLAGIPERAPRFDAMILPEDSQVRTFDDLPAGSRIGTGSPRRQSQLLSSRRDLELLEIRGNLDTRLKKLDTGEYDAIILAEAGLRRLGLEQRISFLLTPPLMLPAVGQAALGIECREDDQEVIELLHQISHAQTKIEVTAERACMFTLQAGCHAPVGVLCQQDQEGLKLDAVALSPDGKARFDVSVTGDPASPAELGAEVAKQLIEQGASKYL</sequence>
<dbReference type="Pfam" id="PF03900">
    <property type="entry name" value="Porphobil_deamC"/>
    <property type="match status" value="1"/>
</dbReference>
<evidence type="ECO:0000313" key="11">
    <source>
        <dbReference type="EMBL" id="QDT35058.1"/>
    </source>
</evidence>
<feature type="modified residue" description="S-(dipyrrolylmethanemethyl)cysteine" evidence="8">
    <location>
        <position position="247"/>
    </location>
</feature>
<evidence type="ECO:0000256" key="2">
    <source>
        <dbReference type="ARBA" id="ARBA00004735"/>
    </source>
</evidence>
<dbReference type="PANTHER" id="PTHR11557">
    <property type="entry name" value="PORPHOBILINOGEN DEAMINASE"/>
    <property type="match status" value="1"/>
</dbReference>
<evidence type="ECO:0000259" key="9">
    <source>
        <dbReference type="Pfam" id="PF01379"/>
    </source>
</evidence>
<comment type="similarity">
    <text evidence="3 8">Belongs to the HMBS family.</text>
</comment>
<dbReference type="FunFam" id="3.40.190.10:FF:000005">
    <property type="entry name" value="Porphobilinogen deaminase"/>
    <property type="match status" value="1"/>
</dbReference>
<dbReference type="PRINTS" id="PR00151">
    <property type="entry name" value="PORPHBDMNASE"/>
</dbReference>
<evidence type="ECO:0000313" key="12">
    <source>
        <dbReference type="Proteomes" id="UP000315724"/>
    </source>
</evidence>
<dbReference type="Proteomes" id="UP000315724">
    <property type="component" value="Chromosome"/>
</dbReference>
<evidence type="ECO:0000256" key="3">
    <source>
        <dbReference type="ARBA" id="ARBA00005638"/>
    </source>
</evidence>
<keyword evidence="12" id="KW-1185">Reference proteome</keyword>
<comment type="catalytic activity">
    <reaction evidence="7 8">
        <text>4 porphobilinogen + H2O = hydroxymethylbilane + 4 NH4(+)</text>
        <dbReference type="Rhea" id="RHEA:13185"/>
        <dbReference type="ChEBI" id="CHEBI:15377"/>
        <dbReference type="ChEBI" id="CHEBI:28938"/>
        <dbReference type="ChEBI" id="CHEBI:57845"/>
        <dbReference type="ChEBI" id="CHEBI:58126"/>
        <dbReference type="EC" id="2.5.1.61"/>
    </reaction>
</comment>
<comment type="subunit">
    <text evidence="4 8">Monomer.</text>
</comment>
<dbReference type="NCBIfam" id="TIGR00212">
    <property type="entry name" value="hemC"/>
    <property type="match status" value="1"/>
</dbReference>
<evidence type="ECO:0000256" key="8">
    <source>
        <dbReference type="HAMAP-Rule" id="MF_00260"/>
    </source>
</evidence>
<comment type="function">
    <text evidence="1 8">Tetrapolymerization of the monopyrrole PBG into the hydroxymethylbilane pre-uroporphyrinogen in several discrete steps.</text>
</comment>
<comment type="pathway">
    <text evidence="2">Porphyrin-containing compound metabolism; protoporphyrin-IX biosynthesis; coproporphyrinogen-III from 5-aminolevulinate: step 2/4.</text>
</comment>
<evidence type="ECO:0000256" key="5">
    <source>
        <dbReference type="ARBA" id="ARBA00022679"/>
    </source>
</evidence>
<dbReference type="PIRSF" id="PIRSF001438">
    <property type="entry name" value="4pyrrol_synth_OHMeBilane_synth"/>
    <property type="match status" value="1"/>
</dbReference>
<evidence type="ECO:0000256" key="1">
    <source>
        <dbReference type="ARBA" id="ARBA00002869"/>
    </source>
</evidence>
<keyword evidence="5 8" id="KW-0808">Transferase</keyword>
<evidence type="ECO:0000256" key="6">
    <source>
        <dbReference type="ARBA" id="ARBA00023244"/>
    </source>
</evidence>
<dbReference type="EMBL" id="CP036267">
    <property type="protein sequence ID" value="QDT35058.1"/>
    <property type="molecule type" value="Genomic_DNA"/>
</dbReference>
<dbReference type="HAMAP" id="MF_00260">
    <property type="entry name" value="Porphobil_deam"/>
    <property type="match status" value="1"/>
</dbReference>
<dbReference type="RefSeq" id="WP_145203998.1">
    <property type="nucleotide sequence ID" value="NZ_CP036267.1"/>
</dbReference>
<dbReference type="Gene3D" id="3.40.190.10">
    <property type="entry name" value="Periplasmic binding protein-like II"/>
    <property type="match status" value="2"/>
</dbReference>
<evidence type="ECO:0000256" key="7">
    <source>
        <dbReference type="ARBA" id="ARBA00048169"/>
    </source>
</evidence>
<dbReference type="AlphaFoldDB" id="A0A517QU03"/>
<protein>
    <recommendedName>
        <fullName evidence="8">Porphobilinogen deaminase</fullName>
        <shortName evidence="8">PBG</shortName>
        <ecNumber evidence="8">2.5.1.61</ecNumber>
    </recommendedName>
    <alternativeName>
        <fullName evidence="8">Hydroxymethylbilane synthase</fullName>
        <shortName evidence="8">HMBS</shortName>
    </alternativeName>
    <alternativeName>
        <fullName evidence="8">Pre-uroporphyrinogen synthase</fullName>
    </alternativeName>
</protein>
<dbReference type="SUPFAM" id="SSF54782">
    <property type="entry name" value="Porphobilinogen deaminase (hydroxymethylbilane synthase), C-terminal domain"/>
    <property type="match status" value="1"/>
</dbReference>
<feature type="domain" description="Porphobilinogen deaminase N-terminal" evidence="9">
    <location>
        <begin position="8"/>
        <end position="218"/>
    </location>
</feature>
<dbReference type="KEGG" id="tpol:Mal48_43320"/>
<evidence type="ECO:0000259" key="10">
    <source>
        <dbReference type="Pfam" id="PF03900"/>
    </source>
</evidence>
<comment type="miscellaneous">
    <text evidence="8">The porphobilinogen subunits are added to the dipyrromethane group.</text>
</comment>
<organism evidence="11 12">
    <name type="scientific">Thalassoglobus polymorphus</name>
    <dbReference type="NCBI Taxonomy" id="2527994"/>
    <lineage>
        <taxon>Bacteria</taxon>
        <taxon>Pseudomonadati</taxon>
        <taxon>Planctomycetota</taxon>
        <taxon>Planctomycetia</taxon>
        <taxon>Planctomycetales</taxon>
        <taxon>Planctomycetaceae</taxon>
        <taxon>Thalassoglobus</taxon>
    </lineage>
</organism>
<dbReference type="InterPro" id="IPR036803">
    <property type="entry name" value="Porphobilinogen_deaminase_C_sf"/>
</dbReference>
<dbReference type="InterPro" id="IPR022417">
    <property type="entry name" value="Porphobilin_deaminase_N"/>
</dbReference>
<evidence type="ECO:0000256" key="4">
    <source>
        <dbReference type="ARBA" id="ARBA00011245"/>
    </source>
</evidence>
<dbReference type="InterPro" id="IPR000860">
    <property type="entry name" value="HemC"/>
</dbReference>
<keyword evidence="6 8" id="KW-0627">Porphyrin biosynthesis</keyword>
<dbReference type="EC" id="2.5.1.61" evidence="8"/>